<dbReference type="eggNOG" id="COG4720">
    <property type="taxonomic scope" value="Bacteria"/>
</dbReference>
<evidence type="ECO:0000256" key="4">
    <source>
        <dbReference type="ARBA" id="ARBA00023136"/>
    </source>
</evidence>
<name>A0A0R2CCM6_9LACO</name>
<dbReference type="NCBIfam" id="NF010182">
    <property type="entry name" value="PRK13661.1"/>
    <property type="match status" value="1"/>
</dbReference>
<dbReference type="Proteomes" id="UP000051576">
    <property type="component" value="Unassembled WGS sequence"/>
</dbReference>
<evidence type="ECO:0000256" key="2">
    <source>
        <dbReference type="ARBA" id="ARBA00022692"/>
    </source>
</evidence>
<comment type="caution">
    <text evidence="6">The sequence shown here is derived from an EMBL/GenBank/DDBJ whole genome shotgun (WGS) entry which is preliminary data.</text>
</comment>
<comment type="subcellular location">
    <subcellularLocation>
        <location evidence="5">Cell membrane</location>
        <topology evidence="5">Multi-pass membrane protein</topology>
    </subcellularLocation>
</comment>
<dbReference type="EMBL" id="AYYX01000004">
    <property type="protein sequence ID" value="KRM89533.1"/>
    <property type="molecule type" value="Genomic_DNA"/>
</dbReference>
<feature type="transmembrane region" description="Helical" evidence="5">
    <location>
        <begin position="113"/>
        <end position="134"/>
    </location>
</feature>
<dbReference type="PANTHER" id="PTHR37815">
    <property type="entry name" value="UPF0397 PROTEIN BC_2624-RELATED"/>
    <property type="match status" value="1"/>
</dbReference>
<dbReference type="InterPro" id="IPR022914">
    <property type="entry name" value="UPF0397"/>
</dbReference>
<dbReference type="PATRIC" id="fig|1133569.4.peg.1526"/>
<evidence type="ECO:0000313" key="7">
    <source>
        <dbReference type="Proteomes" id="UP000051576"/>
    </source>
</evidence>
<feature type="transmembrane region" description="Helical" evidence="5">
    <location>
        <begin position="76"/>
        <end position="101"/>
    </location>
</feature>
<dbReference type="Gene3D" id="1.10.1760.20">
    <property type="match status" value="1"/>
</dbReference>
<evidence type="ECO:0000256" key="5">
    <source>
        <dbReference type="HAMAP-Rule" id="MF_01572"/>
    </source>
</evidence>
<dbReference type="Pfam" id="PF07155">
    <property type="entry name" value="ECF-ribofla_trS"/>
    <property type="match status" value="1"/>
</dbReference>
<evidence type="ECO:0000313" key="6">
    <source>
        <dbReference type="EMBL" id="KRM89533.1"/>
    </source>
</evidence>
<protein>
    <recommendedName>
        <fullName evidence="5">UPF0397 protein FD21_GL001390</fullName>
    </recommendedName>
</protein>
<evidence type="ECO:0000256" key="1">
    <source>
        <dbReference type="ARBA" id="ARBA00022475"/>
    </source>
</evidence>
<accession>A0A0R2CCM6</accession>
<dbReference type="HAMAP" id="MF_01572">
    <property type="entry name" value="UPF0397"/>
    <property type="match status" value="1"/>
</dbReference>
<proteinExistence type="inferred from homology"/>
<feature type="transmembrane region" description="Helical" evidence="5">
    <location>
        <begin position="146"/>
        <end position="165"/>
    </location>
</feature>
<sequence>MVVPRENVLSMLEGTFLISPNDCLINNYKERMIYLKKNSNSSIQSVVATGIGAAIIFVLMKFVAIPTGIPNTQVNVAEGFLPLLAAIYGPIVAGLAVFIGHGLNDFVTYGSPWWTWVVVDGLVGAAFGLFKNQLDIQNGSLTKAKLIWFNIYQIIVNLIGWVLLAPTGDILVYHEPANKVYLQGVTTWLVNSVSVAIIGTILLVLYARTRTKRGSLKKED</sequence>
<organism evidence="6 7">
    <name type="scientific">Liquorilactobacillus vini DSM 20605</name>
    <dbReference type="NCBI Taxonomy" id="1133569"/>
    <lineage>
        <taxon>Bacteria</taxon>
        <taxon>Bacillati</taxon>
        <taxon>Bacillota</taxon>
        <taxon>Bacilli</taxon>
        <taxon>Lactobacillales</taxon>
        <taxon>Lactobacillaceae</taxon>
        <taxon>Liquorilactobacillus</taxon>
    </lineage>
</organism>
<reference evidence="6 7" key="1">
    <citation type="journal article" date="2015" name="Genome Announc.">
        <title>Expanding the biotechnology potential of lactobacilli through comparative genomics of 213 strains and associated genera.</title>
        <authorList>
            <person name="Sun Z."/>
            <person name="Harris H.M."/>
            <person name="McCann A."/>
            <person name="Guo C."/>
            <person name="Argimon S."/>
            <person name="Zhang W."/>
            <person name="Yang X."/>
            <person name="Jeffery I.B."/>
            <person name="Cooney J.C."/>
            <person name="Kagawa T.F."/>
            <person name="Liu W."/>
            <person name="Song Y."/>
            <person name="Salvetti E."/>
            <person name="Wrobel A."/>
            <person name="Rasinkangas P."/>
            <person name="Parkhill J."/>
            <person name="Rea M.C."/>
            <person name="O'Sullivan O."/>
            <person name="Ritari J."/>
            <person name="Douillard F.P."/>
            <person name="Paul Ross R."/>
            <person name="Yang R."/>
            <person name="Briner A.E."/>
            <person name="Felis G.E."/>
            <person name="de Vos W.M."/>
            <person name="Barrangou R."/>
            <person name="Klaenhammer T.R."/>
            <person name="Caufield P.W."/>
            <person name="Cui Y."/>
            <person name="Zhang H."/>
            <person name="O'Toole P.W."/>
        </authorList>
    </citation>
    <scope>NUCLEOTIDE SEQUENCE [LARGE SCALE GENOMIC DNA]</scope>
    <source>
        <strain evidence="6 7">DSM 20605</strain>
    </source>
</reference>
<keyword evidence="1 5" id="KW-1003">Cell membrane</keyword>
<keyword evidence="4 5" id="KW-0472">Membrane</keyword>
<keyword evidence="7" id="KW-1185">Reference proteome</keyword>
<gene>
    <name evidence="6" type="ORF">FD21_GL001390</name>
</gene>
<comment type="similarity">
    <text evidence="5">Belongs to the UPF0397 family.</text>
</comment>
<dbReference type="AlphaFoldDB" id="A0A0R2CCM6"/>
<dbReference type="InterPro" id="IPR009825">
    <property type="entry name" value="ECF_substrate-spec-like"/>
</dbReference>
<dbReference type="PANTHER" id="PTHR37815:SF3">
    <property type="entry name" value="UPF0397 PROTEIN SPR0429"/>
    <property type="match status" value="1"/>
</dbReference>
<keyword evidence="2 5" id="KW-0812">Transmembrane</keyword>
<dbReference type="GO" id="GO:0005886">
    <property type="term" value="C:plasma membrane"/>
    <property type="evidence" value="ECO:0007669"/>
    <property type="project" value="UniProtKB-SubCell"/>
</dbReference>
<keyword evidence="3 5" id="KW-1133">Transmembrane helix</keyword>
<feature type="transmembrane region" description="Helical" evidence="5">
    <location>
        <begin position="185"/>
        <end position="207"/>
    </location>
</feature>
<dbReference type="STRING" id="1133569.FD21_GL001390"/>
<evidence type="ECO:0000256" key="3">
    <source>
        <dbReference type="ARBA" id="ARBA00022989"/>
    </source>
</evidence>
<feature type="transmembrane region" description="Helical" evidence="5">
    <location>
        <begin position="42"/>
        <end position="64"/>
    </location>
</feature>